<dbReference type="KEGG" id="mng:MNEG_1268"/>
<dbReference type="GeneID" id="25730066"/>
<proteinExistence type="predicted"/>
<accession>A0A0D2NQW1</accession>
<dbReference type="RefSeq" id="XP_013905710.1">
    <property type="nucleotide sequence ID" value="XM_014050256.1"/>
</dbReference>
<protein>
    <submittedName>
        <fullName evidence="1">Uncharacterized protein</fullName>
    </submittedName>
</protein>
<organism evidence="1 2">
    <name type="scientific">Monoraphidium neglectum</name>
    <dbReference type="NCBI Taxonomy" id="145388"/>
    <lineage>
        <taxon>Eukaryota</taxon>
        <taxon>Viridiplantae</taxon>
        <taxon>Chlorophyta</taxon>
        <taxon>core chlorophytes</taxon>
        <taxon>Chlorophyceae</taxon>
        <taxon>CS clade</taxon>
        <taxon>Sphaeropleales</taxon>
        <taxon>Selenastraceae</taxon>
        <taxon>Monoraphidium</taxon>
    </lineage>
</organism>
<dbReference type="AlphaFoldDB" id="A0A0D2NQW1"/>
<sequence length="244" mass="25818">MKRCLVPDIDSNVDQEQMLRPTPSSRRARAAAAAAAQHAGLLTVVETLDKAVLVELVMKLAERKDMRARVMRFLEDAAASGTGPALPDDMVAAAFEEELGAAVAQVHKEAEARCCGKAHLIDEGSGTVAVVARFVGERVVCVAPGTLQLTMLLAARKAIGNFDLEGKNYDVNILGSNTLTRMDGMACACVAALAERRSEAAVRALLTDVAECFTTDSLKRYQDYGCFTRVKAMGAGGCAAALIA</sequence>
<keyword evidence="2" id="KW-1185">Reference proteome</keyword>
<dbReference type="Proteomes" id="UP000054498">
    <property type="component" value="Unassembled WGS sequence"/>
</dbReference>
<name>A0A0D2NQW1_9CHLO</name>
<evidence type="ECO:0000313" key="1">
    <source>
        <dbReference type="EMBL" id="KIZ06691.1"/>
    </source>
</evidence>
<dbReference type="EMBL" id="KK100342">
    <property type="protein sequence ID" value="KIZ06691.1"/>
    <property type="molecule type" value="Genomic_DNA"/>
</dbReference>
<reference evidence="1 2" key="1">
    <citation type="journal article" date="2013" name="BMC Genomics">
        <title>Reconstruction of the lipid metabolism for the microalga Monoraphidium neglectum from its genome sequence reveals characteristics suitable for biofuel production.</title>
        <authorList>
            <person name="Bogen C."/>
            <person name="Al-Dilaimi A."/>
            <person name="Albersmeier A."/>
            <person name="Wichmann J."/>
            <person name="Grundmann M."/>
            <person name="Rupp O."/>
            <person name="Lauersen K.J."/>
            <person name="Blifernez-Klassen O."/>
            <person name="Kalinowski J."/>
            <person name="Goesmann A."/>
            <person name="Mussgnug J.H."/>
            <person name="Kruse O."/>
        </authorList>
    </citation>
    <scope>NUCLEOTIDE SEQUENCE [LARGE SCALE GENOMIC DNA]</scope>
    <source>
        <strain evidence="1 2">SAG 48.87</strain>
    </source>
</reference>
<gene>
    <name evidence="1" type="ORF">MNEG_1268</name>
</gene>
<evidence type="ECO:0000313" key="2">
    <source>
        <dbReference type="Proteomes" id="UP000054498"/>
    </source>
</evidence>